<comment type="caution">
    <text evidence="12">The sequence shown here is derived from an EMBL/GenBank/DDBJ whole genome shotgun (WGS) entry which is preliminary data.</text>
</comment>
<keyword evidence="13" id="KW-1185">Reference proteome</keyword>
<reference evidence="12" key="1">
    <citation type="submission" date="2021-02" db="EMBL/GenBank/DDBJ databases">
        <authorList>
            <person name="Nowell W R."/>
        </authorList>
    </citation>
    <scope>NUCLEOTIDE SEQUENCE</scope>
    <source>
        <strain evidence="12">Ploen Becks lab</strain>
    </source>
</reference>
<evidence type="ECO:0000256" key="8">
    <source>
        <dbReference type="ARBA" id="ARBA00023065"/>
    </source>
</evidence>
<keyword evidence="8" id="KW-0406">Ion transport</keyword>
<dbReference type="Proteomes" id="UP000663879">
    <property type="component" value="Unassembled WGS sequence"/>
</dbReference>
<comment type="subcellular location">
    <subcellularLocation>
        <location evidence="1">Cell membrane</location>
        <topology evidence="1">Multi-pass membrane protein</topology>
    </subcellularLocation>
</comment>
<feature type="non-terminal residue" evidence="12">
    <location>
        <position position="1"/>
    </location>
</feature>
<dbReference type="Pfam" id="PF03189">
    <property type="entry name" value="Otopetrin"/>
    <property type="match status" value="1"/>
</dbReference>
<evidence type="ECO:0000313" key="12">
    <source>
        <dbReference type="EMBL" id="CAF1046800.1"/>
    </source>
</evidence>
<keyword evidence="9 11" id="KW-0472">Membrane</keyword>
<accession>A0A814K6F4</accession>
<feature type="transmembrane region" description="Helical" evidence="11">
    <location>
        <begin position="308"/>
        <end position="328"/>
    </location>
</feature>
<organism evidence="12 13">
    <name type="scientific">Brachionus calyciflorus</name>
    <dbReference type="NCBI Taxonomy" id="104777"/>
    <lineage>
        <taxon>Eukaryota</taxon>
        <taxon>Metazoa</taxon>
        <taxon>Spiralia</taxon>
        <taxon>Gnathifera</taxon>
        <taxon>Rotifera</taxon>
        <taxon>Eurotatoria</taxon>
        <taxon>Monogononta</taxon>
        <taxon>Pseudotrocha</taxon>
        <taxon>Ploima</taxon>
        <taxon>Brachionidae</taxon>
        <taxon>Brachionus</taxon>
    </lineage>
</organism>
<dbReference type="OrthoDB" id="6429739at2759"/>
<dbReference type="GO" id="GO:0005886">
    <property type="term" value="C:plasma membrane"/>
    <property type="evidence" value="ECO:0007669"/>
    <property type="project" value="UniProtKB-SubCell"/>
</dbReference>
<gene>
    <name evidence="12" type="ORF">OXX778_LOCUS18625</name>
</gene>
<evidence type="ECO:0000256" key="9">
    <source>
        <dbReference type="ARBA" id="ARBA00023136"/>
    </source>
</evidence>
<dbReference type="InterPro" id="IPR004878">
    <property type="entry name" value="Otopetrin"/>
</dbReference>
<keyword evidence="4" id="KW-1003">Cell membrane</keyword>
<evidence type="ECO:0000256" key="5">
    <source>
        <dbReference type="ARBA" id="ARBA00022692"/>
    </source>
</evidence>
<evidence type="ECO:0000256" key="7">
    <source>
        <dbReference type="ARBA" id="ARBA00022989"/>
    </source>
</evidence>
<keyword evidence="7 11" id="KW-1133">Transmembrane helix</keyword>
<evidence type="ECO:0000256" key="6">
    <source>
        <dbReference type="ARBA" id="ARBA00022781"/>
    </source>
</evidence>
<dbReference type="PANTHER" id="PTHR21522">
    <property type="entry name" value="PROTON CHANNEL OTOP"/>
    <property type="match status" value="1"/>
</dbReference>
<protein>
    <submittedName>
        <fullName evidence="12">Uncharacterized protein</fullName>
    </submittedName>
</protein>
<evidence type="ECO:0000256" key="1">
    <source>
        <dbReference type="ARBA" id="ARBA00004651"/>
    </source>
</evidence>
<dbReference type="AlphaFoldDB" id="A0A814K6F4"/>
<keyword evidence="10" id="KW-0407">Ion channel</keyword>
<feature type="transmembrane region" description="Helical" evidence="11">
    <location>
        <begin position="450"/>
        <end position="467"/>
    </location>
</feature>
<evidence type="ECO:0000256" key="11">
    <source>
        <dbReference type="SAM" id="Phobius"/>
    </source>
</evidence>
<proteinExistence type="inferred from homology"/>
<evidence type="ECO:0000256" key="3">
    <source>
        <dbReference type="ARBA" id="ARBA00022448"/>
    </source>
</evidence>
<name>A0A814K6F4_9BILA</name>
<keyword evidence="3" id="KW-0813">Transport</keyword>
<feature type="transmembrane region" description="Helical" evidence="11">
    <location>
        <begin position="340"/>
        <end position="360"/>
    </location>
</feature>
<evidence type="ECO:0000256" key="4">
    <source>
        <dbReference type="ARBA" id="ARBA00022475"/>
    </source>
</evidence>
<dbReference type="PANTHER" id="PTHR21522:SF32">
    <property type="entry name" value="OTOPETRIN-2"/>
    <property type="match status" value="1"/>
</dbReference>
<keyword evidence="6" id="KW-0375">Hydrogen ion transport</keyword>
<sequence>AEKKSLLTKIFKKKTEVDNETKTNLQSSTSLTNIIPQSDLSKFYFTYDYENGTGELYMRVGIAIFSLCSMIDRSLSFVQMIEAYLNNPSILNDCKEIFILSLISKITSLLFIFIQTFFIFKYANIVINFGKNSAVLGLIHIVSTNFCVFFRTVVRETVEEIKHHHYPIVHGSKVHLIQDQHEESVHLTNTTMHPMKQLGCFKSVFFTSDISVGIIEAQERIGPYLYPCVIEYSLMCLTVFYILWSSIEQRYSENNRYGQWAIGNDEKTRVLNNQSKLQEQAHRFASFAHEKRHVNQFVIDCGKSTTGLFLGIFVLLFTLITLIVYFIYKNGNTNKAVQISEMTELLLVSLSFIIVISLLIKFKMAKFNYKPIFEMGYNETLTIVGLAGIYLFGFYSIIAILENGINSRIEMLSLSIQIASIVEATLQSVLIIEGLKMFTKDRFIKKDKPGRSMLTLLILLDVSLWLSETFSVKKYEMNTIQLDYYDIVFWSIVSSVSSPLAIFFRFHASVCLSDMWKTLYE</sequence>
<feature type="transmembrane region" description="Helical" evidence="11">
    <location>
        <begin position="224"/>
        <end position="244"/>
    </location>
</feature>
<evidence type="ECO:0000256" key="10">
    <source>
        <dbReference type="ARBA" id="ARBA00023303"/>
    </source>
</evidence>
<feature type="transmembrane region" description="Helical" evidence="11">
    <location>
        <begin position="380"/>
        <end position="401"/>
    </location>
</feature>
<comment type="similarity">
    <text evidence="2">Belongs to the otopetrin family.</text>
</comment>
<keyword evidence="5 11" id="KW-0812">Transmembrane</keyword>
<evidence type="ECO:0000256" key="2">
    <source>
        <dbReference type="ARBA" id="ARBA00006513"/>
    </source>
</evidence>
<feature type="transmembrane region" description="Helical" evidence="11">
    <location>
        <begin position="134"/>
        <end position="154"/>
    </location>
</feature>
<feature type="transmembrane region" description="Helical" evidence="11">
    <location>
        <begin position="487"/>
        <end position="506"/>
    </location>
</feature>
<feature type="transmembrane region" description="Helical" evidence="11">
    <location>
        <begin position="97"/>
        <end position="122"/>
    </location>
</feature>
<evidence type="ECO:0000313" key="13">
    <source>
        <dbReference type="Proteomes" id="UP000663879"/>
    </source>
</evidence>
<dbReference type="EMBL" id="CAJNOC010005247">
    <property type="protein sequence ID" value="CAF1046800.1"/>
    <property type="molecule type" value="Genomic_DNA"/>
</dbReference>
<dbReference type="GO" id="GO:0015252">
    <property type="term" value="F:proton channel activity"/>
    <property type="evidence" value="ECO:0007669"/>
    <property type="project" value="InterPro"/>
</dbReference>